<accession>A0AAE8MM20</accession>
<dbReference type="SUPFAM" id="SSF48150">
    <property type="entry name" value="DNA-glycosylase"/>
    <property type="match status" value="1"/>
</dbReference>
<evidence type="ECO:0000256" key="3">
    <source>
        <dbReference type="SAM" id="MobiDB-lite"/>
    </source>
</evidence>
<dbReference type="GO" id="GO:0003824">
    <property type="term" value="F:catalytic activity"/>
    <property type="evidence" value="ECO:0007669"/>
    <property type="project" value="InterPro"/>
</dbReference>
<gene>
    <name evidence="4" type="ORF">FTOL_12529</name>
</gene>
<dbReference type="PANTHER" id="PTHR15074:SF0">
    <property type="entry name" value="METHYL-CPG-BINDING DOMAIN PROTEIN 4-LIKE PROTEIN"/>
    <property type="match status" value="1"/>
</dbReference>
<name>A0AAE8MM20_9HYPO</name>
<dbReference type="InterPro" id="IPR011257">
    <property type="entry name" value="DNA_glycosylase"/>
</dbReference>
<dbReference type="InterPro" id="IPR045138">
    <property type="entry name" value="MeCP2/MBD4"/>
</dbReference>
<protein>
    <submittedName>
        <fullName evidence="4">Related to 5-methylcytosine G/T mismatch-specific DNA glycosylase</fullName>
    </submittedName>
</protein>
<dbReference type="Proteomes" id="UP001187734">
    <property type="component" value="Unassembled WGS sequence"/>
</dbReference>
<proteinExistence type="predicted"/>
<keyword evidence="2" id="KW-0539">Nucleus</keyword>
<organism evidence="4 5">
    <name type="scientific">Fusarium torulosum</name>
    <dbReference type="NCBI Taxonomy" id="33205"/>
    <lineage>
        <taxon>Eukaryota</taxon>
        <taxon>Fungi</taxon>
        <taxon>Dikarya</taxon>
        <taxon>Ascomycota</taxon>
        <taxon>Pezizomycotina</taxon>
        <taxon>Sordariomycetes</taxon>
        <taxon>Hypocreomycetidae</taxon>
        <taxon>Hypocreales</taxon>
        <taxon>Nectriaceae</taxon>
        <taxon>Fusarium</taxon>
    </lineage>
</organism>
<dbReference type="PANTHER" id="PTHR15074">
    <property type="entry name" value="METHYL-CPG-BINDING PROTEIN"/>
    <property type="match status" value="1"/>
</dbReference>
<dbReference type="GO" id="GO:0003677">
    <property type="term" value="F:DNA binding"/>
    <property type="evidence" value="ECO:0007669"/>
    <property type="project" value="InterPro"/>
</dbReference>
<feature type="region of interest" description="Disordered" evidence="3">
    <location>
        <begin position="168"/>
        <end position="221"/>
    </location>
</feature>
<comment type="subcellular location">
    <subcellularLocation>
        <location evidence="1">Nucleus</location>
    </subcellularLocation>
</comment>
<sequence>MSRFGLNVVSVFDVPSDARDFLADVIESGQAPPNEVEELLQQSLLAGAQDWHSLIECAESMQQAHKYDKNSLLDGQDLLTHVWRMLDGRDLPPDTDPQPWEATDRLIAIAKSLEDRLVVPVPVSGELDDQQQQRSPAALLEAKSRSTTSYYWSDQPEEKCPKESNKWSVLTQVPPGPSQTFTPGVPEYDASQSASADKLPNEQGSPQEVVHDDKTLGTKSTSTKSPYFTLRPVVTLASRRLLPGKIPSVPFAPLTSPEFGLVQEKFAHEPFWLLIVVTFLIKTKGKHAIPVFYKVKKRFPTLVDIACAANSEQIIDMIRHLGLADHRLTLMQKYARMFLSDPPTPGVRYKVKNYDQREVESSPSSSLPTGEYRAPSAKVADEQDLEAWEIGHLTQGKYALDSWRIFCRDEFLGRATDWNGGGREPEFQPEWMRVRPDDKELRAYLRWMWMKEGWEWDPSTGERTVLGEMMRDAVNEGRVEYDAKGGLKLVDTYKDYPLTSLLDRKKPTTWEESC</sequence>
<dbReference type="GO" id="GO:0006281">
    <property type="term" value="P:DNA repair"/>
    <property type="evidence" value="ECO:0007669"/>
    <property type="project" value="InterPro"/>
</dbReference>
<keyword evidence="5" id="KW-1185">Reference proteome</keyword>
<dbReference type="GO" id="GO:0005634">
    <property type="term" value="C:nucleus"/>
    <property type="evidence" value="ECO:0007669"/>
    <property type="project" value="UniProtKB-SubCell"/>
</dbReference>
<evidence type="ECO:0000313" key="5">
    <source>
        <dbReference type="Proteomes" id="UP001187734"/>
    </source>
</evidence>
<reference evidence="4" key="1">
    <citation type="submission" date="2018-03" db="EMBL/GenBank/DDBJ databases">
        <authorList>
            <person name="Guldener U."/>
        </authorList>
    </citation>
    <scope>NUCLEOTIDE SEQUENCE</scope>
</reference>
<evidence type="ECO:0000313" key="4">
    <source>
        <dbReference type="EMBL" id="SPJ88060.1"/>
    </source>
</evidence>
<evidence type="ECO:0000256" key="2">
    <source>
        <dbReference type="ARBA" id="ARBA00023242"/>
    </source>
</evidence>
<evidence type="ECO:0000256" key="1">
    <source>
        <dbReference type="ARBA" id="ARBA00004123"/>
    </source>
</evidence>
<dbReference type="EMBL" id="ONZP01000606">
    <property type="protein sequence ID" value="SPJ88060.1"/>
    <property type="molecule type" value="Genomic_DNA"/>
</dbReference>
<comment type="caution">
    <text evidence="4">The sequence shown here is derived from an EMBL/GenBank/DDBJ whole genome shotgun (WGS) entry which is preliminary data.</text>
</comment>
<dbReference type="AlphaFoldDB" id="A0AAE8MM20"/>
<dbReference type="Gene3D" id="1.10.340.30">
    <property type="entry name" value="Hypothetical protein, domain 2"/>
    <property type="match status" value="1"/>
</dbReference>